<keyword evidence="5" id="KW-0479">Metal-binding</keyword>
<accession>A0A9P0LI25</accession>
<protein>
    <recommendedName>
        <fullName evidence="12">Post-GPI attachment to proteins factor 3</fullName>
    </recommendedName>
</protein>
<keyword evidence="4" id="KW-0812">Transmembrane</keyword>
<evidence type="ECO:0000313" key="15">
    <source>
        <dbReference type="EMBL" id="CAH1993819.1"/>
    </source>
</evidence>
<comment type="subcellular location">
    <subcellularLocation>
        <location evidence="1">Endomembrane system</location>
        <topology evidence="1">Multi-pass membrane protein</topology>
    </subcellularLocation>
    <subcellularLocation>
        <location evidence="12">Golgi apparatus membrane</location>
        <topology evidence="12">Multi-pass membrane protein</topology>
    </subcellularLocation>
</comment>
<keyword evidence="6 12" id="KW-0732">Signal</keyword>
<organism evidence="15 16">
    <name type="scientific">Acanthoscelides obtectus</name>
    <name type="common">Bean weevil</name>
    <name type="synonym">Bruchus obtectus</name>
    <dbReference type="NCBI Taxonomy" id="200917"/>
    <lineage>
        <taxon>Eukaryota</taxon>
        <taxon>Metazoa</taxon>
        <taxon>Ecdysozoa</taxon>
        <taxon>Arthropoda</taxon>
        <taxon>Hexapoda</taxon>
        <taxon>Insecta</taxon>
        <taxon>Pterygota</taxon>
        <taxon>Neoptera</taxon>
        <taxon>Endopterygota</taxon>
        <taxon>Coleoptera</taxon>
        <taxon>Polyphaga</taxon>
        <taxon>Cucujiformia</taxon>
        <taxon>Chrysomeloidea</taxon>
        <taxon>Chrysomelidae</taxon>
        <taxon>Bruchinae</taxon>
        <taxon>Bruchini</taxon>
        <taxon>Acanthoscelides</taxon>
    </lineage>
</organism>
<feature type="chain" id="PRO_5040537608" description="Post-GPI attachment to proteins factor 3" evidence="12">
    <location>
        <begin position="22"/>
        <end position="261"/>
    </location>
</feature>
<dbReference type="InterPro" id="IPR003656">
    <property type="entry name" value="Znf_BED"/>
</dbReference>
<evidence type="ECO:0000256" key="7">
    <source>
        <dbReference type="ARBA" id="ARBA00022771"/>
    </source>
</evidence>
<keyword evidence="7 11" id="KW-0863">Zinc-finger</keyword>
<proteinExistence type="inferred from homology"/>
<feature type="signal peptide" evidence="12">
    <location>
        <begin position="1"/>
        <end position="21"/>
    </location>
</feature>
<keyword evidence="10" id="KW-0472">Membrane</keyword>
<dbReference type="InterPro" id="IPR007217">
    <property type="entry name" value="Per1-like"/>
</dbReference>
<dbReference type="SMART" id="SM00614">
    <property type="entry name" value="ZnF_BED"/>
    <property type="match status" value="1"/>
</dbReference>
<dbReference type="GO" id="GO:0006506">
    <property type="term" value="P:GPI anchor biosynthetic process"/>
    <property type="evidence" value="ECO:0007669"/>
    <property type="project" value="UniProtKB-KW"/>
</dbReference>
<dbReference type="Pfam" id="PF02892">
    <property type="entry name" value="zf-BED"/>
    <property type="match status" value="1"/>
</dbReference>
<evidence type="ECO:0000256" key="9">
    <source>
        <dbReference type="ARBA" id="ARBA00022989"/>
    </source>
</evidence>
<feature type="region of interest" description="Disordered" evidence="13">
    <location>
        <begin position="213"/>
        <end position="261"/>
    </location>
</feature>
<dbReference type="InterPro" id="IPR036236">
    <property type="entry name" value="Znf_C2H2_sf"/>
</dbReference>
<evidence type="ECO:0000259" key="14">
    <source>
        <dbReference type="PROSITE" id="PS50808"/>
    </source>
</evidence>
<evidence type="ECO:0000256" key="12">
    <source>
        <dbReference type="RuleBase" id="RU365066"/>
    </source>
</evidence>
<dbReference type="Pfam" id="PF04080">
    <property type="entry name" value="Per1"/>
    <property type="match status" value="1"/>
</dbReference>
<dbReference type="PANTHER" id="PTHR13148">
    <property type="entry name" value="PER1-RELATED"/>
    <property type="match status" value="1"/>
</dbReference>
<dbReference type="SUPFAM" id="SSF57667">
    <property type="entry name" value="beta-beta-alpha zinc fingers"/>
    <property type="match status" value="1"/>
</dbReference>
<evidence type="ECO:0000256" key="11">
    <source>
        <dbReference type="PROSITE-ProRule" id="PRU00027"/>
    </source>
</evidence>
<evidence type="ECO:0000256" key="4">
    <source>
        <dbReference type="ARBA" id="ARBA00022692"/>
    </source>
</evidence>
<gene>
    <name evidence="15" type="ORF">ACAOBT_LOCUS21757</name>
</gene>
<keyword evidence="16" id="KW-1185">Reference proteome</keyword>
<dbReference type="Proteomes" id="UP001152888">
    <property type="component" value="Unassembled WGS sequence"/>
</dbReference>
<evidence type="ECO:0000256" key="6">
    <source>
        <dbReference type="ARBA" id="ARBA00022729"/>
    </source>
</evidence>
<sequence length="261" mass="31041">MKMYILVNCFLLCICIEFCYCSAGDSSPYYQKCLERSLILNCTDDGADFMYRKQDLILYYLKWSCEDECKYECMWKTVKAFNDRNWRTPQFYGKWPFVRFLGMQEPASVVFSILNAYFHFNMMNKFRKEVRPDSPLTLLWHIYFMVLLLRFSRNMNKKFEIWNFFSDEDNGKAKCNICKCVFSYRTSVSNLKSHIVRKHPSVKLGQLERFQKRRDVQQNSSQTIEGSSSTPSEVSSENTPTPRSSIMSRRCHQLPVNHLHH</sequence>
<keyword evidence="8" id="KW-0862">Zinc</keyword>
<dbReference type="PROSITE" id="PS50808">
    <property type="entry name" value="ZF_BED"/>
    <property type="match status" value="1"/>
</dbReference>
<dbReference type="AlphaFoldDB" id="A0A9P0LI25"/>
<dbReference type="OrthoDB" id="419770at2759"/>
<evidence type="ECO:0000256" key="3">
    <source>
        <dbReference type="ARBA" id="ARBA00022502"/>
    </source>
</evidence>
<comment type="similarity">
    <text evidence="2 12">Belongs to the PGAP3 family.</text>
</comment>
<evidence type="ECO:0000256" key="13">
    <source>
        <dbReference type="SAM" id="MobiDB-lite"/>
    </source>
</evidence>
<reference evidence="15" key="1">
    <citation type="submission" date="2022-03" db="EMBL/GenBank/DDBJ databases">
        <authorList>
            <person name="Sayadi A."/>
        </authorList>
    </citation>
    <scope>NUCLEOTIDE SEQUENCE</scope>
</reference>
<evidence type="ECO:0000256" key="1">
    <source>
        <dbReference type="ARBA" id="ARBA00004127"/>
    </source>
</evidence>
<feature type="domain" description="BED-type" evidence="14">
    <location>
        <begin position="156"/>
        <end position="206"/>
    </location>
</feature>
<evidence type="ECO:0000256" key="2">
    <source>
        <dbReference type="ARBA" id="ARBA00006387"/>
    </source>
</evidence>
<keyword evidence="12" id="KW-0333">Golgi apparatus</keyword>
<evidence type="ECO:0000256" key="8">
    <source>
        <dbReference type="ARBA" id="ARBA00022833"/>
    </source>
</evidence>
<dbReference type="EMBL" id="CAKOFQ010007186">
    <property type="protein sequence ID" value="CAH1993819.1"/>
    <property type="molecule type" value="Genomic_DNA"/>
</dbReference>
<dbReference type="GO" id="GO:0000139">
    <property type="term" value="C:Golgi membrane"/>
    <property type="evidence" value="ECO:0007669"/>
    <property type="project" value="UniProtKB-SubCell"/>
</dbReference>
<feature type="compositionally biased region" description="Low complexity" evidence="13">
    <location>
        <begin position="225"/>
        <end position="242"/>
    </location>
</feature>
<dbReference type="PANTHER" id="PTHR13148:SF0">
    <property type="entry name" value="POST-GPI ATTACHMENT TO PROTEINS FACTOR 3"/>
    <property type="match status" value="1"/>
</dbReference>
<keyword evidence="9" id="KW-1133">Transmembrane helix</keyword>
<dbReference type="GO" id="GO:0003677">
    <property type="term" value="F:DNA binding"/>
    <property type="evidence" value="ECO:0007669"/>
    <property type="project" value="InterPro"/>
</dbReference>
<evidence type="ECO:0000313" key="16">
    <source>
        <dbReference type="Proteomes" id="UP001152888"/>
    </source>
</evidence>
<dbReference type="GO" id="GO:0016788">
    <property type="term" value="F:hydrolase activity, acting on ester bonds"/>
    <property type="evidence" value="ECO:0007669"/>
    <property type="project" value="TreeGrafter"/>
</dbReference>
<dbReference type="GO" id="GO:0005789">
    <property type="term" value="C:endoplasmic reticulum membrane"/>
    <property type="evidence" value="ECO:0007669"/>
    <property type="project" value="TreeGrafter"/>
</dbReference>
<name>A0A9P0LI25_ACAOB</name>
<dbReference type="GO" id="GO:0008270">
    <property type="term" value="F:zinc ion binding"/>
    <property type="evidence" value="ECO:0007669"/>
    <property type="project" value="UniProtKB-KW"/>
</dbReference>
<evidence type="ECO:0000256" key="5">
    <source>
        <dbReference type="ARBA" id="ARBA00022723"/>
    </source>
</evidence>
<comment type="caution">
    <text evidence="15">The sequence shown here is derived from an EMBL/GenBank/DDBJ whole genome shotgun (WGS) entry which is preliminary data.</text>
</comment>
<keyword evidence="3 12" id="KW-0337">GPI-anchor biosynthesis</keyword>
<comment type="function">
    <text evidence="12">Involved in the lipid remodeling steps of GPI-anchor maturation.</text>
</comment>
<evidence type="ECO:0000256" key="10">
    <source>
        <dbReference type="ARBA" id="ARBA00023136"/>
    </source>
</evidence>